<dbReference type="PANTHER" id="PTHR35008">
    <property type="entry name" value="BLL4482 PROTEIN-RELATED"/>
    <property type="match status" value="1"/>
</dbReference>
<feature type="chain" id="PRO_5022157726" evidence="5">
    <location>
        <begin position="25"/>
        <end position="275"/>
    </location>
</feature>
<keyword evidence="3 4" id="KW-0408">Iron</keyword>
<keyword evidence="1 4" id="KW-0349">Heme</keyword>
<evidence type="ECO:0000259" key="6">
    <source>
        <dbReference type="PROSITE" id="PS51007"/>
    </source>
</evidence>
<organism evidence="7 8">
    <name type="scientific">Stieleria neptunia</name>
    <dbReference type="NCBI Taxonomy" id="2527979"/>
    <lineage>
        <taxon>Bacteria</taxon>
        <taxon>Pseudomonadati</taxon>
        <taxon>Planctomycetota</taxon>
        <taxon>Planctomycetia</taxon>
        <taxon>Pirellulales</taxon>
        <taxon>Pirellulaceae</taxon>
        <taxon>Stieleria</taxon>
    </lineage>
</organism>
<keyword evidence="5" id="KW-0732">Signal</keyword>
<dbReference type="GO" id="GO:0009055">
    <property type="term" value="F:electron transfer activity"/>
    <property type="evidence" value="ECO:0007669"/>
    <property type="project" value="InterPro"/>
</dbReference>
<gene>
    <name evidence="7" type="ORF">Enr13x_14180</name>
</gene>
<dbReference type="Pfam" id="PF21342">
    <property type="entry name" value="SoxA-TsdA_cyt-c"/>
    <property type="match status" value="1"/>
</dbReference>
<dbReference type="InterPro" id="IPR009056">
    <property type="entry name" value="Cyt_c-like_dom"/>
</dbReference>
<protein>
    <submittedName>
        <fullName evidence="7">Cytochrome c</fullName>
    </submittedName>
</protein>
<evidence type="ECO:0000313" key="7">
    <source>
        <dbReference type="EMBL" id="QDV41575.1"/>
    </source>
</evidence>
<dbReference type="GO" id="GO:0020037">
    <property type="term" value="F:heme binding"/>
    <property type="evidence" value="ECO:0007669"/>
    <property type="project" value="InterPro"/>
</dbReference>
<dbReference type="PROSITE" id="PS51007">
    <property type="entry name" value="CYTC"/>
    <property type="match status" value="1"/>
</dbReference>
<dbReference type="KEGG" id="snep:Enr13x_14180"/>
<evidence type="ECO:0000256" key="4">
    <source>
        <dbReference type="PROSITE-ProRule" id="PRU00433"/>
    </source>
</evidence>
<dbReference type="AlphaFoldDB" id="A0A518HL45"/>
<dbReference type="InterPro" id="IPR036909">
    <property type="entry name" value="Cyt_c-like_dom_sf"/>
</dbReference>
<dbReference type="OrthoDB" id="9779283at2"/>
<reference evidence="7 8" key="1">
    <citation type="submission" date="2019-03" db="EMBL/GenBank/DDBJ databases">
        <title>Deep-cultivation of Planctomycetes and their phenomic and genomic characterization uncovers novel biology.</title>
        <authorList>
            <person name="Wiegand S."/>
            <person name="Jogler M."/>
            <person name="Boedeker C."/>
            <person name="Pinto D."/>
            <person name="Vollmers J."/>
            <person name="Rivas-Marin E."/>
            <person name="Kohn T."/>
            <person name="Peeters S.H."/>
            <person name="Heuer A."/>
            <person name="Rast P."/>
            <person name="Oberbeckmann S."/>
            <person name="Bunk B."/>
            <person name="Jeske O."/>
            <person name="Meyerdierks A."/>
            <person name="Storesund J.E."/>
            <person name="Kallscheuer N."/>
            <person name="Luecker S."/>
            <person name="Lage O.M."/>
            <person name="Pohl T."/>
            <person name="Merkel B.J."/>
            <person name="Hornburger P."/>
            <person name="Mueller R.-W."/>
            <person name="Bruemmer F."/>
            <person name="Labrenz M."/>
            <person name="Spormann A.M."/>
            <person name="Op den Camp H."/>
            <person name="Overmann J."/>
            <person name="Amann R."/>
            <person name="Jetten M.S.M."/>
            <person name="Mascher T."/>
            <person name="Medema M.H."/>
            <person name="Devos D.P."/>
            <person name="Kaster A.-K."/>
            <person name="Ovreas L."/>
            <person name="Rohde M."/>
            <person name="Galperin M.Y."/>
            <person name="Jogler C."/>
        </authorList>
    </citation>
    <scope>NUCLEOTIDE SEQUENCE [LARGE SCALE GENOMIC DNA]</scope>
    <source>
        <strain evidence="7 8">Enr13</strain>
    </source>
</reference>
<feature type="signal peptide" evidence="5">
    <location>
        <begin position="1"/>
        <end position="24"/>
    </location>
</feature>
<evidence type="ECO:0000256" key="3">
    <source>
        <dbReference type="ARBA" id="ARBA00023004"/>
    </source>
</evidence>
<evidence type="ECO:0000256" key="2">
    <source>
        <dbReference type="ARBA" id="ARBA00022723"/>
    </source>
</evidence>
<dbReference type="EMBL" id="CP037423">
    <property type="protein sequence ID" value="QDV41575.1"/>
    <property type="molecule type" value="Genomic_DNA"/>
</dbReference>
<dbReference type="Pfam" id="PF13442">
    <property type="entry name" value="Cytochrome_CBB3"/>
    <property type="match status" value="1"/>
</dbReference>
<dbReference type="RefSeq" id="WP_145385281.1">
    <property type="nucleotide sequence ID" value="NZ_CP037423.1"/>
</dbReference>
<feature type="domain" description="Cytochrome c" evidence="6">
    <location>
        <begin position="184"/>
        <end position="263"/>
    </location>
</feature>
<evidence type="ECO:0000256" key="5">
    <source>
        <dbReference type="SAM" id="SignalP"/>
    </source>
</evidence>
<keyword evidence="2 4" id="KW-0479">Metal-binding</keyword>
<dbReference type="Gene3D" id="1.10.760.10">
    <property type="entry name" value="Cytochrome c-like domain"/>
    <property type="match status" value="2"/>
</dbReference>
<evidence type="ECO:0000313" key="8">
    <source>
        <dbReference type="Proteomes" id="UP000319004"/>
    </source>
</evidence>
<evidence type="ECO:0000256" key="1">
    <source>
        <dbReference type="ARBA" id="ARBA00022617"/>
    </source>
</evidence>
<accession>A0A518HL45</accession>
<sequence length="275" mass="29134" precursor="true">MNRFSATILCLLTLAITIGSSVWSQDAGSKATVVPEGTADEGLIEPTADDPQGPLGETVRLGETLVTETSSHPMTQPLVGNALNCTSCHLDAGRHPKAASFVGVAAAYPAYSPRESAVITLEERIAHCFLRSQNGSRPAPGGKVSVAIAAYITWLSRHTPIDMNPIAPLGPNRLELLDADAIKPDVARGEALYGDRCADCHLADGSGSGEGPPLWGEQSFNDGAGLSKVLKMASWLKVAMPPDDADLTEQQAFDIAAFVNSHPRPEFRPERNDPQ</sequence>
<dbReference type="InterPro" id="IPR051459">
    <property type="entry name" value="Cytochrome_c-type_DH"/>
</dbReference>
<dbReference type="GO" id="GO:0046872">
    <property type="term" value="F:metal ion binding"/>
    <property type="evidence" value="ECO:0007669"/>
    <property type="project" value="UniProtKB-KW"/>
</dbReference>
<dbReference type="SUPFAM" id="SSF46626">
    <property type="entry name" value="Cytochrome c"/>
    <property type="match status" value="2"/>
</dbReference>
<dbReference type="PANTHER" id="PTHR35008:SF4">
    <property type="entry name" value="BLL4482 PROTEIN"/>
    <property type="match status" value="1"/>
</dbReference>
<proteinExistence type="predicted"/>
<name>A0A518HL45_9BACT</name>
<dbReference type="Proteomes" id="UP000319004">
    <property type="component" value="Chromosome"/>
</dbReference>
<keyword evidence="8" id="KW-1185">Reference proteome</keyword>